<evidence type="ECO:0000256" key="4">
    <source>
        <dbReference type="HAMAP-Rule" id="MF_00996"/>
    </source>
</evidence>
<dbReference type="PANTHER" id="PTHR37167">
    <property type="entry name" value="1,4-DIHYDROXY-6-NAPHTOATE SYNTHASE"/>
    <property type="match status" value="1"/>
</dbReference>
<dbReference type="PANTHER" id="PTHR37167:SF1">
    <property type="entry name" value="1,4-DIHYDROXY-6-NAPHTOATE SYNTHASE"/>
    <property type="match status" value="1"/>
</dbReference>
<feature type="binding site" evidence="4">
    <location>
        <begin position="139"/>
        <end position="140"/>
    </location>
    <ligand>
        <name>substrate</name>
    </ligand>
</feature>
<dbReference type="Proteomes" id="UP001575105">
    <property type="component" value="Unassembled WGS sequence"/>
</dbReference>
<evidence type="ECO:0000313" key="5">
    <source>
        <dbReference type="EMBL" id="MFA9480244.1"/>
    </source>
</evidence>
<evidence type="ECO:0000313" key="6">
    <source>
        <dbReference type="Proteomes" id="UP001575105"/>
    </source>
</evidence>
<dbReference type="EMBL" id="JBGUBD010000017">
    <property type="protein sequence ID" value="MFA9480244.1"/>
    <property type="molecule type" value="Genomic_DNA"/>
</dbReference>
<name>A0ABV4U9G3_9BACT</name>
<protein>
    <recommendedName>
        <fullName evidence="4">1,4-dihydroxy-6-naphtoate synthase</fullName>
        <ecNumber evidence="4">4.1.99.29</ecNumber>
    </recommendedName>
    <alternativeName>
        <fullName evidence="4">Menaquinone biosynthetic enzyme MqnD</fullName>
    </alternativeName>
</protein>
<comment type="caution">
    <text evidence="5">The sequence shown here is derived from an EMBL/GenBank/DDBJ whole genome shotgun (WGS) entry which is preliminary data.</text>
</comment>
<keyword evidence="3 4" id="KW-0456">Lyase</keyword>
<reference evidence="5 6" key="1">
    <citation type="submission" date="2024-08" db="EMBL/GenBank/DDBJ databases">
        <title>Whole-genome sequencing of halo(alkali)philic microorganisms from hypersaline lakes.</title>
        <authorList>
            <person name="Sorokin D.Y."/>
            <person name="Merkel A.Y."/>
            <person name="Messina E."/>
            <person name="Yakimov M."/>
        </authorList>
    </citation>
    <scope>NUCLEOTIDE SEQUENCE [LARGE SCALE GENOMIC DNA]</scope>
    <source>
        <strain evidence="5 6">AB-hyl4</strain>
    </source>
</reference>
<keyword evidence="6" id="KW-1185">Reference proteome</keyword>
<feature type="active site" description="Proton acceptor" evidence="4">
    <location>
        <position position="187"/>
    </location>
</feature>
<evidence type="ECO:0000256" key="2">
    <source>
        <dbReference type="ARBA" id="ARBA00022428"/>
    </source>
</evidence>
<dbReference type="Pfam" id="PF02621">
    <property type="entry name" value="VitK2_biosynth"/>
    <property type="match status" value="1"/>
</dbReference>
<dbReference type="EC" id="4.1.99.29" evidence="4"/>
<evidence type="ECO:0000256" key="3">
    <source>
        <dbReference type="ARBA" id="ARBA00023239"/>
    </source>
</evidence>
<comment type="catalytic activity">
    <reaction evidence="4">
        <text>cyclic dehypoxanthinylfutalosinate = 1,4-dihydroxy-6-naphthoate + dihydroxyacetone</text>
        <dbReference type="Rhea" id="RHEA:33087"/>
        <dbReference type="ChEBI" id="CHEBI:16016"/>
        <dbReference type="ChEBI" id="CHEBI:64254"/>
        <dbReference type="ChEBI" id="CHEBI:64270"/>
        <dbReference type="EC" id="4.1.99.29"/>
    </reaction>
</comment>
<comment type="pathway">
    <text evidence="1 4">Quinol/quinone metabolism; menaquinone biosynthesis.</text>
</comment>
<comment type="similarity">
    <text evidence="4">Belongs to the MqnA/MqnD family. MqnD subfamily.</text>
</comment>
<dbReference type="HAMAP" id="MF_00996">
    <property type="entry name" value="MqnD"/>
    <property type="match status" value="1"/>
</dbReference>
<keyword evidence="2 4" id="KW-0474">Menaquinone biosynthesis</keyword>
<dbReference type="CDD" id="cd13636">
    <property type="entry name" value="PBP2_Af1704"/>
    <property type="match status" value="1"/>
</dbReference>
<dbReference type="SUPFAM" id="SSF53850">
    <property type="entry name" value="Periplasmic binding protein-like II"/>
    <property type="match status" value="1"/>
</dbReference>
<comment type="function">
    <text evidence="4">Catalyzes the conversion of cyclic dehypoxanthine futalosine (cyclic DHFL) into 1,4-dihydroxy-6-naphthoate, a step in the biosynthesis of menaquinone (MK, vitamin K2).</text>
</comment>
<accession>A0ABV4U9G3</accession>
<gene>
    <name evidence="4" type="primary">mqnD</name>
    <name evidence="5" type="ORF">ACERK3_18380</name>
</gene>
<dbReference type="InterPro" id="IPR003773">
    <property type="entry name" value="Menaquinone_biosynth"/>
</dbReference>
<dbReference type="InterPro" id="IPR030869">
    <property type="entry name" value="MqnD"/>
</dbReference>
<evidence type="ECO:0000256" key="1">
    <source>
        <dbReference type="ARBA" id="ARBA00004863"/>
    </source>
</evidence>
<dbReference type="Gene3D" id="3.40.190.10">
    <property type="entry name" value="Periplasmic binding protein-like II"/>
    <property type="match status" value="2"/>
</dbReference>
<organism evidence="5 6">
    <name type="scientific">Natronomicrosphaera hydrolytica</name>
    <dbReference type="NCBI Taxonomy" id="3242702"/>
    <lineage>
        <taxon>Bacteria</taxon>
        <taxon>Pseudomonadati</taxon>
        <taxon>Planctomycetota</taxon>
        <taxon>Phycisphaerae</taxon>
        <taxon>Phycisphaerales</taxon>
        <taxon>Phycisphaeraceae</taxon>
        <taxon>Natronomicrosphaera</taxon>
    </lineage>
</organism>
<comment type="caution">
    <text evidence="4">Lacks conserved residue(s) required for the propagation of feature annotation.</text>
</comment>
<dbReference type="RefSeq" id="WP_425347168.1">
    <property type="nucleotide sequence ID" value="NZ_JBGUBD010000017.1"/>
</dbReference>
<sequence>MTSIDTNKKTLRIGHSPDPDDAFMWYPLANFTGPDGNAYTPKIDTKGYDFVHVLEDIQSLNERSNKGELEITALSIHQLPYISDKYVLTSCGSSMGDGYGPMVVAREQFEIADFIHPLATPTPADSKRPRLAIPGEQTSAWLAMQLLLLEHGAQPGEEIPVDFEVVPFDQIIPKVVSGEFDAGLIIHEGQLTYAKAGLKCVVDLGKWWTETRELPLPLGGNAIRKDLGDELPKVCGILLESIRWALNHREESVKFSLQWARDMGHDLADRFVGMYVNQWTLDYGEHGRAAVRQFIGEATKAGLVPDKGEIEFVEPE</sequence>
<proteinExistence type="inferred from homology"/>